<name>A0AA41UXE2_PAPNU</name>
<feature type="chain" id="PRO_5041345947" description="RING-type E3 ubiquitin transferase" evidence="15">
    <location>
        <begin position="21"/>
        <end position="239"/>
    </location>
</feature>
<comment type="catalytic activity">
    <reaction evidence="1">
        <text>S-ubiquitinyl-[E2 ubiquitin-conjugating enzyme]-L-cysteine + [acceptor protein]-L-lysine = [E2 ubiquitin-conjugating enzyme]-L-cysteine + N(6)-ubiquitinyl-[acceptor protein]-L-lysine.</text>
        <dbReference type="EC" id="2.3.2.27"/>
    </reaction>
</comment>
<evidence type="ECO:0000256" key="6">
    <source>
        <dbReference type="ARBA" id="ARBA00022692"/>
    </source>
</evidence>
<keyword evidence="18" id="KW-1185">Reference proteome</keyword>
<evidence type="ECO:0000256" key="9">
    <source>
        <dbReference type="ARBA" id="ARBA00022771"/>
    </source>
</evidence>
<comment type="subcellular location">
    <subcellularLocation>
        <location evidence="2">Membrane</location>
        <topology evidence="2">Single-pass membrane protein</topology>
    </subcellularLocation>
</comment>
<evidence type="ECO:0000256" key="7">
    <source>
        <dbReference type="ARBA" id="ARBA00022723"/>
    </source>
</evidence>
<keyword evidence="13" id="KW-0472">Membrane</keyword>
<dbReference type="GO" id="GO:0016020">
    <property type="term" value="C:membrane"/>
    <property type="evidence" value="ECO:0007669"/>
    <property type="project" value="UniProtKB-SubCell"/>
</dbReference>
<evidence type="ECO:0000256" key="1">
    <source>
        <dbReference type="ARBA" id="ARBA00000900"/>
    </source>
</evidence>
<dbReference type="GO" id="GO:0008270">
    <property type="term" value="F:zinc ion binding"/>
    <property type="evidence" value="ECO:0007669"/>
    <property type="project" value="UniProtKB-KW"/>
</dbReference>
<dbReference type="GO" id="GO:0061630">
    <property type="term" value="F:ubiquitin protein ligase activity"/>
    <property type="evidence" value="ECO:0007669"/>
    <property type="project" value="UniProtKB-EC"/>
</dbReference>
<dbReference type="Pfam" id="PF13947">
    <property type="entry name" value="GUB_WAK_bind"/>
    <property type="match status" value="1"/>
</dbReference>
<evidence type="ECO:0000313" key="17">
    <source>
        <dbReference type="EMBL" id="MCL7023046.1"/>
    </source>
</evidence>
<dbReference type="InterPro" id="IPR025287">
    <property type="entry name" value="WAK_GUB"/>
</dbReference>
<organism evidence="17 18">
    <name type="scientific">Papaver nudicaule</name>
    <name type="common">Iceland poppy</name>
    <dbReference type="NCBI Taxonomy" id="74823"/>
    <lineage>
        <taxon>Eukaryota</taxon>
        <taxon>Viridiplantae</taxon>
        <taxon>Streptophyta</taxon>
        <taxon>Embryophyta</taxon>
        <taxon>Tracheophyta</taxon>
        <taxon>Spermatophyta</taxon>
        <taxon>Magnoliopsida</taxon>
        <taxon>Ranunculales</taxon>
        <taxon>Papaveraceae</taxon>
        <taxon>Papaveroideae</taxon>
        <taxon>Papaver</taxon>
    </lineage>
</organism>
<sequence>MALSYFFLVIFLIIINIVTGQMSCAPAQCSNAGNEPDIVYPFGNKDLQGVGCGYPGFNLTCNTFDRTVLKLPQSGEFLVRKIDYPNKEIRLYDEKNCLARRLLQLNLNVNLLPFKAYAYQMYIFFNCPPSITSNSSALAVEKIPCLSNPTTTVLAASSSDSEVDRHITKVLISEGCEILSPVIIPIPFSAITKVSSYEFSTDDLYLTWNEPQSTPTYRSIKKKGMWTSLNSLLVYILVI</sequence>
<keyword evidence="6" id="KW-0812">Transmembrane</keyword>
<keyword evidence="7" id="KW-0479">Metal-binding</keyword>
<keyword evidence="8 15" id="KW-0732">Signal</keyword>
<gene>
    <name evidence="17" type="ORF">MKW94_006036</name>
</gene>
<comment type="caution">
    <text evidence="17">The sequence shown here is derived from an EMBL/GenBank/DDBJ whole genome shotgun (WGS) entry which is preliminary data.</text>
</comment>
<dbReference type="Proteomes" id="UP001177140">
    <property type="component" value="Unassembled WGS sequence"/>
</dbReference>
<evidence type="ECO:0000256" key="3">
    <source>
        <dbReference type="ARBA" id="ARBA00004906"/>
    </source>
</evidence>
<keyword evidence="10" id="KW-0833">Ubl conjugation pathway</keyword>
<comment type="similarity">
    <text evidence="14">Belongs to the RING-type zinc finger family. ATL subfamily.</text>
</comment>
<evidence type="ECO:0000256" key="11">
    <source>
        <dbReference type="ARBA" id="ARBA00022833"/>
    </source>
</evidence>
<reference evidence="17" key="1">
    <citation type="submission" date="2022-03" db="EMBL/GenBank/DDBJ databases">
        <title>A functionally conserved STORR gene fusion in Papaver species that diverged 16.8 million years ago.</title>
        <authorList>
            <person name="Catania T."/>
        </authorList>
    </citation>
    <scope>NUCLEOTIDE SEQUENCE</scope>
    <source>
        <strain evidence="17">S-191538</strain>
    </source>
</reference>
<evidence type="ECO:0000256" key="5">
    <source>
        <dbReference type="ARBA" id="ARBA00022679"/>
    </source>
</evidence>
<evidence type="ECO:0000256" key="8">
    <source>
        <dbReference type="ARBA" id="ARBA00022729"/>
    </source>
</evidence>
<proteinExistence type="inferred from homology"/>
<keyword evidence="12" id="KW-1133">Transmembrane helix</keyword>
<comment type="pathway">
    <text evidence="3">Protein modification; protein ubiquitination.</text>
</comment>
<evidence type="ECO:0000256" key="13">
    <source>
        <dbReference type="ARBA" id="ARBA00023136"/>
    </source>
</evidence>
<dbReference type="EC" id="2.3.2.27" evidence="4"/>
<protein>
    <recommendedName>
        <fullName evidence="4">RING-type E3 ubiquitin transferase</fullName>
        <ecNumber evidence="4">2.3.2.27</ecNumber>
    </recommendedName>
</protein>
<dbReference type="PANTHER" id="PTHR46279:SF9">
    <property type="entry name" value="OS01G0116300 PROTEIN"/>
    <property type="match status" value="1"/>
</dbReference>
<keyword evidence="5" id="KW-0808">Transferase</keyword>
<evidence type="ECO:0000256" key="14">
    <source>
        <dbReference type="ARBA" id="ARBA00024209"/>
    </source>
</evidence>
<evidence type="ECO:0000313" key="18">
    <source>
        <dbReference type="Proteomes" id="UP001177140"/>
    </source>
</evidence>
<evidence type="ECO:0000256" key="10">
    <source>
        <dbReference type="ARBA" id="ARBA00022786"/>
    </source>
</evidence>
<evidence type="ECO:0000256" key="2">
    <source>
        <dbReference type="ARBA" id="ARBA00004167"/>
    </source>
</evidence>
<evidence type="ECO:0000256" key="4">
    <source>
        <dbReference type="ARBA" id="ARBA00012483"/>
    </source>
</evidence>
<evidence type="ECO:0000259" key="16">
    <source>
        <dbReference type="Pfam" id="PF13947"/>
    </source>
</evidence>
<feature type="signal peptide" evidence="15">
    <location>
        <begin position="1"/>
        <end position="20"/>
    </location>
</feature>
<accession>A0AA41UXE2</accession>
<evidence type="ECO:0000256" key="15">
    <source>
        <dbReference type="SAM" id="SignalP"/>
    </source>
</evidence>
<dbReference type="PANTHER" id="PTHR46279">
    <property type="entry name" value="RING/U-BOX SUPERFAMILY PROTEIN"/>
    <property type="match status" value="1"/>
</dbReference>
<dbReference type="GO" id="GO:0030247">
    <property type="term" value="F:polysaccharide binding"/>
    <property type="evidence" value="ECO:0007669"/>
    <property type="project" value="InterPro"/>
</dbReference>
<feature type="domain" description="Wall-associated receptor kinase galacturonan-binding" evidence="16">
    <location>
        <begin position="29"/>
        <end position="93"/>
    </location>
</feature>
<keyword evidence="11" id="KW-0862">Zinc</keyword>
<dbReference type="InterPro" id="IPR046948">
    <property type="entry name" value="ATL20-22-like"/>
</dbReference>
<evidence type="ECO:0000256" key="12">
    <source>
        <dbReference type="ARBA" id="ARBA00022989"/>
    </source>
</evidence>
<dbReference type="EMBL" id="JAJJMA010017924">
    <property type="protein sequence ID" value="MCL7023046.1"/>
    <property type="molecule type" value="Genomic_DNA"/>
</dbReference>
<dbReference type="AlphaFoldDB" id="A0AA41UXE2"/>
<keyword evidence="9" id="KW-0863">Zinc-finger</keyword>